<dbReference type="GO" id="GO:0006415">
    <property type="term" value="P:translational termination"/>
    <property type="evidence" value="ECO:0007669"/>
    <property type="project" value="UniProtKB-UniRule"/>
</dbReference>
<dbReference type="Gene3D" id="3.30.1360.40">
    <property type="match status" value="1"/>
</dbReference>
<evidence type="ECO:0000256" key="1">
    <source>
        <dbReference type="ARBA" id="ARBA00004496"/>
    </source>
</evidence>
<evidence type="ECO:0000259" key="6">
    <source>
        <dbReference type="Pfam" id="PF01765"/>
    </source>
</evidence>
<evidence type="ECO:0000313" key="7">
    <source>
        <dbReference type="EMBL" id="MDI6452894.1"/>
    </source>
</evidence>
<sequence>MSEQADLILMETEDHMSKTLEVLKKEFAGVRTGRANPALLDRILISYYGVDTPLKQISSIAVVEGNQLFIKPFDKSLLKPIEHAIMASDLGLNPQNDGTGIRLFLPQPTEERRKELVKEIERMGEHSKVGIRNIRRDGNEHMKKLGLSEDDEKGYIQDVQELTDKFVKKIDEEVKIKSEELLKI</sequence>
<feature type="domain" description="Ribosome recycling factor" evidence="6">
    <location>
        <begin position="23"/>
        <end position="182"/>
    </location>
</feature>
<dbReference type="RefSeq" id="WP_282839319.1">
    <property type="nucleotide sequence ID" value="NZ_JASCXW010000013.1"/>
</dbReference>
<dbReference type="FunFam" id="3.30.1360.40:FF:000001">
    <property type="entry name" value="Ribosome-recycling factor"/>
    <property type="match status" value="1"/>
</dbReference>
<dbReference type="FunFam" id="1.10.132.20:FF:000001">
    <property type="entry name" value="Ribosome-recycling factor"/>
    <property type="match status" value="1"/>
</dbReference>
<proteinExistence type="inferred from homology"/>
<comment type="caution">
    <text evidence="7">The sequence shown here is derived from an EMBL/GenBank/DDBJ whole genome shotgun (WGS) entry which is preliminary data.</text>
</comment>
<dbReference type="Gene3D" id="1.10.132.20">
    <property type="entry name" value="Ribosome-recycling factor"/>
    <property type="match status" value="1"/>
</dbReference>
<dbReference type="GO" id="GO:0043023">
    <property type="term" value="F:ribosomal large subunit binding"/>
    <property type="evidence" value="ECO:0007669"/>
    <property type="project" value="TreeGrafter"/>
</dbReference>
<organism evidence="7 8">
    <name type="scientific">Peloplasma aerotolerans</name>
    <dbReference type="NCBI Taxonomy" id="3044389"/>
    <lineage>
        <taxon>Bacteria</taxon>
        <taxon>Bacillati</taxon>
        <taxon>Mycoplasmatota</taxon>
        <taxon>Mollicutes</taxon>
        <taxon>Acholeplasmatales</taxon>
        <taxon>Acholeplasmataceae</taxon>
        <taxon>Peloplasma</taxon>
    </lineage>
</organism>
<dbReference type="InterPro" id="IPR023584">
    <property type="entry name" value="Ribosome_recyc_fac_dom"/>
</dbReference>
<dbReference type="GO" id="GO:0005737">
    <property type="term" value="C:cytoplasm"/>
    <property type="evidence" value="ECO:0007669"/>
    <property type="project" value="UniProtKB-SubCell"/>
</dbReference>
<comment type="function">
    <text evidence="5">Responsible for the release of ribosomes from messenger RNA at the termination of protein biosynthesis. May increase the efficiency of translation by recycling ribosomes from one round of translation to another.</text>
</comment>
<accession>A0AAW6U8C0</accession>
<comment type="similarity">
    <text evidence="2 5">Belongs to the RRF family.</text>
</comment>
<gene>
    <name evidence="5 7" type="primary">frr</name>
    <name evidence="7" type="ORF">QJ521_04900</name>
</gene>
<keyword evidence="4 5" id="KW-0648">Protein biosynthesis</keyword>
<protein>
    <recommendedName>
        <fullName evidence="5">Ribosome-recycling factor</fullName>
        <shortName evidence="5">RRF</shortName>
    </recommendedName>
    <alternativeName>
        <fullName evidence="5">Ribosome-releasing factor</fullName>
    </alternativeName>
</protein>
<name>A0AAW6U8C0_9MOLU</name>
<dbReference type="HAMAP" id="MF_00040">
    <property type="entry name" value="RRF"/>
    <property type="match status" value="1"/>
</dbReference>
<evidence type="ECO:0000313" key="8">
    <source>
        <dbReference type="Proteomes" id="UP001431532"/>
    </source>
</evidence>
<evidence type="ECO:0000256" key="4">
    <source>
        <dbReference type="ARBA" id="ARBA00022917"/>
    </source>
</evidence>
<dbReference type="PANTHER" id="PTHR20982">
    <property type="entry name" value="RIBOSOME RECYCLING FACTOR"/>
    <property type="match status" value="1"/>
</dbReference>
<dbReference type="InterPro" id="IPR002661">
    <property type="entry name" value="Ribosome_recyc_fac"/>
</dbReference>
<dbReference type="SUPFAM" id="SSF55194">
    <property type="entry name" value="Ribosome recycling factor, RRF"/>
    <property type="match status" value="1"/>
</dbReference>
<evidence type="ECO:0000256" key="3">
    <source>
        <dbReference type="ARBA" id="ARBA00022490"/>
    </source>
</evidence>
<dbReference type="Proteomes" id="UP001431532">
    <property type="component" value="Unassembled WGS sequence"/>
</dbReference>
<keyword evidence="8" id="KW-1185">Reference proteome</keyword>
<dbReference type="PANTHER" id="PTHR20982:SF3">
    <property type="entry name" value="MITOCHONDRIAL RIBOSOME RECYCLING FACTOR PSEUDO 1"/>
    <property type="match status" value="1"/>
</dbReference>
<dbReference type="CDD" id="cd00520">
    <property type="entry name" value="RRF"/>
    <property type="match status" value="1"/>
</dbReference>
<reference evidence="7" key="1">
    <citation type="submission" date="2023-05" db="EMBL/GenBank/DDBJ databases">
        <title>Mariniplasma microaerophilum sp. nov., a novel anaerobic mollicute isolated from terrestrial mud volcano, Taman Peninsula, Russia.</title>
        <authorList>
            <person name="Khomyakova M.A."/>
            <person name="Merkel A.Y."/>
            <person name="Slobodkin A.I."/>
        </authorList>
    </citation>
    <scope>NUCLEOTIDE SEQUENCE</scope>
    <source>
        <strain evidence="7">M4Ah</strain>
    </source>
</reference>
<dbReference type="InterPro" id="IPR036191">
    <property type="entry name" value="RRF_sf"/>
</dbReference>
<evidence type="ECO:0000256" key="2">
    <source>
        <dbReference type="ARBA" id="ARBA00005912"/>
    </source>
</evidence>
<evidence type="ECO:0000256" key="5">
    <source>
        <dbReference type="HAMAP-Rule" id="MF_00040"/>
    </source>
</evidence>
<keyword evidence="3 5" id="KW-0963">Cytoplasm</keyword>
<dbReference type="NCBIfam" id="TIGR00496">
    <property type="entry name" value="frr"/>
    <property type="match status" value="1"/>
</dbReference>
<dbReference type="EMBL" id="JASCXW010000013">
    <property type="protein sequence ID" value="MDI6452894.1"/>
    <property type="molecule type" value="Genomic_DNA"/>
</dbReference>
<dbReference type="AlphaFoldDB" id="A0AAW6U8C0"/>
<comment type="subcellular location">
    <subcellularLocation>
        <location evidence="1 5">Cytoplasm</location>
    </subcellularLocation>
</comment>
<dbReference type="Pfam" id="PF01765">
    <property type="entry name" value="RRF"/>
    <property type="match status" value="1"/>
</dbReference>